<protein>
    <submittedName>
        <fullName evidence="1">4838_t:CDS:1</fullName>
    </submittedName>
</protein>
<dbReference type="Proteomes" id="UP000789396">
    <property type="component" value="Unassembled WGS sequence"/>
</dbReference>
<dbReference type="AlphaFoldDB" id="A0A9N9I726"/>
<gene>
    <name evidence="1" type="ORF">RFULGI_LOCUS11687</name>
</gene>
<keyword evidence="2" id="KW-1185">Reference proteome</keyword>
<evidence type="ECO:0000313" key="2">
    <source>
        <dbReference type="Proteomes" id="UP000789396"/>
    </source>
</evidence>
<evidence type="ECO:0000313" key="1">
    <source>
        <dbReference type="EMBL" id="CAG8724485.1"/>
    </source>
</evidence>
<comment type="caution">
    <text evidence="1">The sequence shown here is derived from an EMBL/GenBank/DDBJ whole genome shotgun (WGS) entry which is preliminary data.</text>
</comment>
<organism evidence="1 2">
    <name type="scientific">Racocetra fulgida</name>
    <dbReference type="NCBI Taxonomy" id="60492"/>
    <lineage>
        <taxon>Eukaryota</taxon>
        <taxon>Fungi</taxon>
        <taxon>Fungi incertae sedis</taxon>
        <taxon>Mucoromycota</taxon>
        <taxon>Glomeromycotina</taxon>
        <taxon>Glomeromycetes</taxon>
        <taxon>Diversisporales</taxon>
        <taxon>Gigasporaceae</taxon>
        <taxon>Racocetra</taxon>
    </lineage>
</organism>
<feature type="non-terminal residue" evidence="1">
    <location>
        <position position="116"/>
    </location>
</feature>
<reference evidence="1" key="1">
    <citation type="submission" date="2021-06" db="EMBL/GenBank/DDBJ databases">
        <authorList>
            <person name="Kallberg Y."/>
            <person name="Tangrot J."/>
            <person name="Rosling A."/>
        </authorList>
    </citation>
    <scope>NUCLEOTIDE SEQUENCE</scope>
    <source>
        <strain evidence="1">IN212</strain>
    </source>
</reference>
<accession>A0A9N9I726</accession>
<name>A0A9N9I726_9GLOM</name>
<dbReference type="OrthoDB" id="10464743at2759"/>
<dbReference type="EMBL" id="CAJVPZ010026042">
    <property type="protein sequence ID" value="CAG8724485.1"/>
    <property type="molecule type" value="Genomic_DNA"/>
</dbReference>
<sequence>MTTSRDIPIFCYLNDTQYYYGVPFDMTSEPPVPTAGTNITLNFTNEMWCDIDTESRLDILLVSGSIKYWYSHTICINNLCPIPTGKTFTILVEFKIPEELGTNFQFYPYLYKLNEN</sequence>
<proteinExistence type="predicted"/>